<dbReference type="SMART" id="SM00421">
    <property type="entry name" value="HTH_LUXR"/>
    <property type="match status" value="1"/>
</dbReference>
<evidence type="ECO:0000259" key="3">
    <source>
        <dbReference type="PROSITE" id="PS50043"/>
    </source>
</evidence>
<dbReference type="Pfam" id="PF00196">
    <property type="entry name" value="GerE"/>
    <property type="match status" value="1"/>
</dbReference>
<keyword evidence="6" id="KW-1185">Reference proteome</keyword>
<reference evidence="5 6" key="1">
    <citation type="submission" date="2014-03" db="EMBL/GenBank/DDBJ databases">
        <title>Genomics of Bifidobacteria.</title>
        <authorList>
            <person name="Ventura M."/>
            <person name="Milani C."/>
            <person name="Lugli G.A."/>
        </authorList>
    </citation>
    <scope>NUCLEOTIDE SEQUENCE [LARGE SCALE GENOMIC DNA]</scope>
    <source>
        <strain evidence="5 6">JCM 13495</strain>
    </source>
</reference>
<dbReference type="Gene3D" id="3.40.50.2300">
    <property type="match status" value="1"/>
</dbReference>
<accession>A0A087ECW5</accession>
<dbReference type="InterPro" id="IPR051015">
    <property type="entry name" value="EvgA-like"/>
</dbReference>
<evidence type="ECO:0000256" key="1">
    <source>
        <dbReference type="ARBA" id="ARBA00023125"/>
    </source>
</evidence>
<dbReference type="PANTHER" id="PTHR45566">
    <property type="entry name" value="HTH-TYPE TRANSCRIPTIONAL REGULATOR YHJB-RELATED"/>
    <property type="match status" value="1"/>
</dbReference>
<sequence>MLNNVQKYSLAARLLGVNVMMTDTVVRIGIVDNDPLVANALAPMFSGERVPVRVMWSVDTAAKAQRLCLKESQRPDVVLTDLNMPVMGGMGLARWISVHVAGIGVVGMTAFHSPIDEFQMEHSDMSDVLYKDANLANMVQAIGKAAGIESVARWGTNGESVDTRAVDLTETEIRVLRLFLGGYTVRQVSEELNMGEGTVKTHANKAYKKLGVHNRSQAIVVCMQEGIL</sequence>
<evidence type="ECO:0000256" key="2">
    <source>
        <dbReference type="PROSITE-ProRule" id="PRU00169"/>
    </source>
</evidence>
<proteinExistence type="predicted"/>
<dbReference type="CDD" id="cd06170">
    <property type="entry name" value="LuxR_C_like"/>
    <property type="match status" value="1"/>
</dbReference>
<dbReference type="eggNOG" id="COG2197">
    <property type="taxonomic scope" value="Bacteria"/>
</dbReference>
<dbReference type="PROSITE" id="PS50043">
    <property type="entry name" value="HTH_LUXR_2"/>
    <property type="match status" value="1"/>
</dbReference>
<keyword evidence="2" id="KW-0597">Phosphoprotein</keyword>
<dbReference type="Proteomes" id="UP000029080">
    <property type="component" value="Unassembled WGS sequence"/>
</dbReference>
<feature type="domain" description="HTH luxR-type" evidence="3">
    <location>
        <begin position="161"/>
        <end position="226"/>
    </location>
</feature>
<dbReference type="InterPro" id="IPR016032">
    <property type="entry name" value="Sig_transdc_resp-reg_C-effctor"/>
</dbReference>
<feature type="domain" description="Response regulatory" evidence="4">
    <location>
        <begin position="27"/>
        <end position="146"/>
    </location>
</feature>
<dbReference type="AlphaFoldDB" id="A0A087ECW5"/>
<dbReference type="GO" id="GO:0006355">
    <property type="term" value="P:regulation of DNA-templated transcription"/>
    <property type="evidence" value="ECO:0007669"/>
    <property type="project" value="InterPro"/>
</dbReference>
<protein>
    <submittedName>
        <fullName evidence="5">Response regulator</fullName>
    </submittedName>
</protein>
<dbReference type="GO" id="GO:0000160">
    <property type="term" value="P:phosphorelay signal transduction system"/>
    <property type="evidence" value="ECO:0007669"/>
    <property type="project" value="InterPro"/>
</dbReference>
<dbReference type="STRING" id="356829.BITS_0305"/>
<dbReference type="InterPro" id="IPR001789">
    <property type="entry name" value="Sig_transdc_resp-reg_receiver"/>
</dbReference>
<dbReference type="InterPro" id="IPR000792">
    <property type="entry name" value="Tscrpt_reg_LuxR_C"/>
</dbReference>
<dbReference type="SUPFAM" id="SSF46894">
    <property type="entry name" value="C-terminal effector domain of the bipartite response regulators"/>
    <property type="match status" value="1"/>
</dbReference>
<dbReference type="Pfam" id="PF00072">
    <property type="entry name" value="Response_reg"/>
    <property type="match status" value="1"/>
</dbReference>
<dbReference type="EMBL" id="JGZU01000015">
    <property type="protein sequence ID" value="KFJ05616.1"/>
    <property type="molecule type" value="Genomic_DNA"/>
</dbReference>
<dbReference type="InterPro" id="IPR036388">
    <property type="entry name" value="WH-like_DNA-bd_sf"/>
</dbReference>
<dbReference type="CDD" id="cd00156">
    <property type="entry name" value="REC"/>
    <property type="match status" value="1"/>
</dbReference>
<evidence type="ECO:0000313" key="6">
    <source>
        <dbReference type="Proteomes" id="UP000029080"/>
    </source>
</evidence>
<dbReference type="RefSeq" id="WP_026641733.1">
    <property type="nucleotide sequence ID" value="NZ_JGZU01000015.1"/>
</dbReference>
<feature type="modified residue" description="4-aspartylphosphate" evidence="2">
    <location>
        <position position="81"/>
    </location>
</feature>
<dbReference type="SUPFAM" id="SSF52172">
    <property type="entry name" value="CheY-like"/>
    <property type="match status" value="1"/>
</dbReference>
<evidence type="ECO:0000259" key="4">
    <source>
        <dbReference type="PROSITE" id="PS50110"/>
    </source>
</evidence>
<organism evidence="5 6">
    <name type="scientific">Bifidobacterium tsurumiense</name>
    <dbReference type="NCBI Taxonomy" id="356829"/>
    <lineage>
        <taxon>Bacteria</taxon>
        <taxon>Bacillati</taxon>
        <taxon>Actinomycetota</taxon>
        <taxon>Actinomycetes</taxon>
        <taxon>Bifidobacteriales</taxon>
        <taxon>Bifidobacteriaceae</taxon>
        <taxon>Bifidobacterium</taxon>
    </lineage>
</organism>
<dbReference type="PROSITE" id="PS50110">
    <property type="entry name" value="RESPONSE_REGULATORY"/>
    <property type="match status" value="1"/>
</dbReference>
<evidence type="ECO:0000313" key="5">
    <source>
        <dbReference type="EMBL" id="KFJ05616.1"/>
    </source>
</evidence>
<keyword evidence="1" id="KW-0238">DNA-binding</keyword>
<dbReference type="OrthoDB" id="3231934at2"/>
<comment type="caution">
    <text evidence="5">The sequence shown here is derived from an EMBL/GenBank/DDBJ whole genome shotgun (WGS) entry which is preliminary data.</text>
</comment>
<dbReference type="Gene3D" id="1.10.10.10">
    <property type="entry name" value="Winged helix-like DNA-binding domain superfamily/Winged helix DNA-binding domain"/>
    <property type="match status" value="1"/>
</dbReference>
<gene>
    <name evidence="5" type="ORF">BITS_0305</name>
</gene>
<dbReference type="GO" id="GO:0003677">
    <property type="term" value="F:DNA binding"/>
    <property type="evidence" value="ECO:0007669"/>
    <property type="project" value="UniProtKB-KW"/>
</dbReference>
<dbReference type="SMART" id="SM00448">
    <property type="entry name" value="REC"/>
    <property type="match status" value="1"/>
</dbReference>
<dbReference type="PANTHER" id="PTHR45566:SF1">
    <property type="entry name" value="HTH-TYPE TRANSCRIPTIONAL REGULATOR YHJB-RELATED"/>
    <property type="match status" value="1"/>
</dbReference>
<dbReference type="PRINTS" id="PR00038">
    <property type="entry name" value="HTHLUXR"/>
</dbReference>
<dbReference type="InterPro" id="IPR011006">
    <property type="entry name" value="CheY-like_superfamily"/>
</dbReference>
<name>A0A087ECW5_9BIFI</name>